<keyword evidence="12" id="KW-1185">Reference proteome</keyword>
<evidence type="ECO:0000256" key="1">
    <source>
        <dbReference type="ARBA" id="ARBA00004477"/>
    </source>
</evidence>
<comment type="similarity">
    <text evidence="3">Belongs to the LDAF1 family.</text>
</comment>
<keyword evidence="8 9" id="KW-0472">Membrane</keyword>
<proteinExistence type="inferred from homology"/>
<evidence type="ECO:0000256" key="2">
    <source>
        <dbReference type="ARBA" id="ARBA00004502"/>
    </source>
</evidence>
<dbReference type="Pfam" id="PF16015">
    <property type="entry name" value="Promethin"/>
    <property type="match status" value="1"/>
</dbReference>
<dbReference type="EMBL" id="JAATIS010009265">
    <property type="protein sequence ID" value="KAG2455580.1"/>
    <property type="molecule type" value="Genomic_DNA"/>
</dbReference>
<dbReference type="GO" id="GO:0005789">
    <property type="term" value="C:endoplasmic reticulum membrane"/>
    <property type="evidence" value="ECO:0007669"/>
    <property type="project" value="UniProtKB-SubCell"/>
</dbReference>
<evidence type="ECO:0000256" key="5">
    <source>
        <dbReference type="ARBA" id="ARBA00022692"/>
    </source>
</evidence>
<accession>A0A8X7WT92</accession>
<dbReference type="InterPro" id="IPR008011">
    <property type="entry name" value="Complex1_LYR_dom"/>
</dbReference>
<gene>
    <name evidence="11" type="primary">Lyrm1</name>
    <name evidence="11" type="ORF">GTO96_0007957</name>
</gene>
<dbReference type="Pfam" id="PF05347">
    <property type="entry name" value="Complex1_LYR"/>
    <property type="match status" value="1"/>
</dbReference>
<protein>
    <submittedName>
        <fullName evidence="11">LYRM1 protein</fullName>
    </submittedName>
</protein>
<keyword evidence="5 9" id="KW-0812">Transmembrane</keyword>
<reference evidence="11 12" key="1">
    <citation type="journal article" date="2021" name="Cell">
        <title>Tracing the genetic footprints of vertebrate landing in non-teleost ray-finned fishes.</title>
        <authorList>
            <person name="Bi X."/>
            <person name="Wang K."/>
            <person name="Yang L."/>
            <person name="Pan H."/>
            <person name="Jiang H."/>
            <person name="Wei Q."/>
            <person name="Fang M."/>
            <person name="Yu H."/>
            <person name="Zhu C."/>
            <person name="Cai Y."/>
            <person name="He Y."/>
            <person name="Gan X."/>
            <person name="Zeng H."/>
            <person name="Yu D."/>
            <person name="Zhu Y."/>
            <person name="Jiang H."/>
            <person name="Qiu Q."/>
            <person name="Yang H."/>
            <person name="Zhang Y.E."/>
            <person name="Wang W."/>
            <person name="Zhu M."/>
            <person name="He S."/>
            <person name="Zhang G."/>
        </authorList>
    </citation>
    <scope>NUCLEOTIDE SEQUENCE [LARGE SCALE GENOMIC DNA]</scope>
    <source>
        <strain evidence="11">Bchr_013</strain>
    </source>
</reference>
<dbReference type="GO" id="GO:0005811">
    <property type="term" value="C:lipid droplet"/>
    <property type="evidence" value="ECO:0007669"/>
    <property type="project" value="UniProtKB-SubCell"/>
</dbReference>
<dbReference type="PANTHER" id="PTHR14275:SF0">
    <property type="entry name" value="LIPID DROPLET ASSEMBLY FACTOR 1"/>
    <property type="match status" value="1"/>
</dbReference>
<feature type="non-terminal residue" evidence="11">
    <location>
        <position position="1"/>
    </location>
</feature>
<comment type="caution">
    <text evidence="11">The sequence shown here is derived from an EMBL/GenBank/DDBJ whole genome shotgun (WGS) entry which is preliminary data.</text>
</comment>
<sequence>MSGATRQEVLGLYRKVLRIARRWQSQSGLDKDSDVERKYICQEARNLFKQNRNITDPQLIKNCIEECNARIEIGIHIRVILEGDLQCSVFKQRLSQTEQPSAMRESEGTSMSSEMQQLQNRFTSLLNNLKRNSKIVELMKSPLGQYLDSHPFLALVLLVFIVMATLPTALFLSFAVISFVVTSVGFILLEGVLVLLCVLCSLSIIAFSVTAILSAFYVLTSNVVNQYQIQRTNNFVLALCSSPSEVADRCNNSQGADFSGQQAKEND</sequence>
<keyword evidence="4" id="KW-0551">Lipid droplet</keyword>
<keyword evidence="7 9" id="KW-1133">Transmembrane helix</keyword>
<dbReference type="InterPro" id="IPR045294">
    <property type="entry name" value="Complex1_LYR_LYRM1"/>
</dbReference>
<dbReference type="PANTHER" id="PTHR14275">
    <property type="entry name" value="PROMETHIN"/>
    <property type="match status" value="1"/>
</dbReference>
<keyword evidence="6" id="KW-0256">Endoplasmic reticulum</keyword>
<evidence type="ECO:0000256" key="3">
    <source>
        <dbReference type="ARBA" id="ARBA00007618"/>
    </source>
</evidence>
<evidence type="ECO:0000256" key="7">
    <source>
        <dbReference type="ARBA" id="ARBA00022989"/>
    </source>
</evidence>
<evidence type="ECO:0000256" key="4">
    <source>
        <dbReference type="ARBA" id="ARBA00022677"/>
    </source>
</evidence>
<dbReference type="AlphaFoldDB" id="A0A8X7WT92"/>
<evidence type="ECO:0000256" key="6">
    <source>
        <dbReference type="ARBA" id="ARBA00022824"/>
    </source>
</evidence>
<feature type="domain" description="Complex 1 LYR protein" evidence="10">
    <location>
        <begin position="7"/>
        <end position="71"/>
    </location>
</feature>
<name>A0A8X7WT92_POLSE</name>
<feature type="non-terminal residue" evidence="11">
    <location>
        <position position="267"/>
    </location>
</feature>
<dbReference type="Proteomes" id="UP000886611">
    <property type="component" value="Unassembled WGS sequence"/>
</dbReference>
<evidence type="ECO:0000256" key="8">
    <source>
        <dbReference type="ARBA" id="ARBA00023136"/>
    </source>
</evidence>
<dbReference type="CDD" id="cd20261">
    <property type="entry name" value="Complex1_LYR_LYRM1"/>
    <property type="match status" value="1"/>
</dbReference>
<feature type="transmembrane region" description="Helical" evidence="9">
    <location>
        <begin position="152"/>
        <end position="181"/>
    </location>
</feature>
<evidence type="ECO:0000313" key="11">
    <source>
        <dbReference type="EMBL" id="KAG2455580.1"/>
    </source>
</evidence>
<feature type="transmembrane region" description="Helical" evidence="9">
    <location>
        <begin position="193"/>
        <end position="219"/>
    </location>
</feature>
<dbReference type="InterPro" id="IPR029709">
    <property type="entry name" value="LDAF1"/>
</dbReference>
<evidence type="ECO:0000313" key="12">
    <source>
        <dbReference type="Proteomes" id="UP000886611"/>
    </source>
</evidence>
<organism evidence="11 12">
    <name type="scientific">Polypterus senegalus</name>
    <name type="common">Senegal bichir</name>
    <dbReference type="NCBI Taxonomy" id="55291"/>
    <lineage>
        <taxon>Eukaryota</taxon>
        <taxon>Metazoa</taxon>
        <taxon>Chordata</taxon>
        <taxon>Craniata</taxon>
        <taxon>Vertebrata</taxon>
        <taxon>Euteleostomi</taxon>
        <taxon>Actinopterygii</taxon>
        <taxon>Polypteriformes</taxon>
        <taxon>Polypteridae</taxon>
        <taxon>Polypterus</taxon>
    </lineage>
</organism>
<comment type="subcellular location">
    <subcellularLocation>
        <location evidence="1">Endoplasmic reticulum membrane</location>
        <topology evidence="1">Multi-pass membrane protein</topology>
    </subcellularLocation>
    <subcellularLocation>
        <location evidence="2">Lipid droplet</location>
    </subcellularLocation>
</comment>
<evidence type="ECO:0000259" key="10">
    <source>
        <dbReference type="Pfam" id="PF05347"/>
    </source>
</evidence>
<evidence type="ECO:0000256" key="9">
    <source>
        <dbReference type="SAM" id="Phobius"/>
    </source>
</evidence>